<keyword evidence="1" id="KW-0812">Transmembrane</keyword>
<evidence type="ECO:0000256" key="1">
    <source>
        <dbReference type="SAM" id="Phobius"/>
    </source>
</evidence>
<name>A0ABX9XKL2_9PSED</name>
<dbReference type="RefSeq" id="WP_123889493.1">
    <property type="nucleotide sequence ID" value="NZ_JBPYCX010000012.1"/>
</dbReference>
<evidence type="ECO:0000313" key="3">
    <source>
        <dbReference type="Proteomes" id="UP000275199"/>
    </source>
</evidence>
<keyword evidence="1" id="KW-1133">Transmembrane helix</keyword>
<organism evidence="2 3">
    <name type="scientific">Pseudomonas neustonica</name>
    <dbReference type="NCBI Taxonomy" id="2487346"/>
    <lineage>
        <taxon>Bacteria</taxon>
        <taxon>Pseudomonadati</taxon>
        <taxon>Pseudomonadota</taxon>
        <taxon>Gammaproteobacteria</taxon>
        <taxon>Pseudomonadales</taxon>
        <taxon>Pseudomonadaceae</taxon>
        <taxon>Pseudomonas</taxon>
    </lineage>
</organism>
<protein>
    <recommendedName>
        <fullName evidence="4">DUF3137 domain-containing protein</fullName>
    </recommendedName>
</protein>
<dbReference type="Proteomes" id="UP000275199">
    <property type="component" value="Unassembled WGS sequence"/>
</dbReference>
<keyword evidence="1" id="KW-0472">Membrane</keyword>
<feature type="transmembrane region" description="Helical" evidence="1">
    <location>
        <begin position="97"/>
        <end position="119"/>
    </location>
</feature>
<feature type="transmembrane region" description="Helical" evidence="1">
    <location>
        <begin position="62"/>
        <end position="85"/>
    </location>
</feature>
<evidence type="ECO:0000313" key="2">
    <source>
        <dbReference type="EMBL" id="ROZ84738.1"/>
    </source>
</evidence>
<gene>
    <name evidence="2" type="ORF">EF096_10100</name>
</gene>
<reference evidence="2 3" key="1">
    <citation type="submission" date="2018-11" db="EMBL/GenBank/DDBJ databases">
        <authorList>
            <person name="Jang G.I."/>
            <person name="Hwang C.Y."/>
        </authorList>
    </citation>
    <scope>NUCLEOTIDE SEQUENCE [LARGE SCALE GENOMIC DNA]</scope>
    <source>
        <strain evidence="2 3">SSM26</strain>
    </source>
</reference>
<dbReference type="EMBL" id="RKKU01000010">
    <property type="protein sequence ID" value="ROZ84738.1"/>
    <property type="molecule type" value="Genomic_DNA"/>
</dbReference>
<keyword evidence="3" id="KW-1185">Reference proteome</keyword>
<proteinExistence type="predicted"/>
<comment type="caution">
    <text evidence="2">The sequence shown here is derived from an EMBL/GenBank/DDBJ whole genome shotgun (WGS) entry which is preliminary data.</text>
</comment>
<evidence type="ECO:0008006" key="4">
    <source>
        <dbReference type="Google" id="ProtNLM"/>
    </source>
</evidence>
<accession>A0ABX9XKL2</accession>
<sequence>MNITTRFAVWLHEFKARIQPNTRLFKLIRKAEYRLGTALSLEDIRSIVELFRELESPITFRYLTVFLSVGLASIVWIILIAVNMADAHGWVGQKLPSPYFVLQDAILVCVTVSAASVVFRLRSHRRAFDALSSDLHRRYAYLLHGIKTAPVKDDLAGLAKHFAEFRRGDTGRVLSNKVVGSYQGDTHKLSFTYYRFRYVKCTSDGENTSKQEYERFALINEFPPVGNVLIRGDHRAQPKVIVITLFGDDSGIEREPKKQVPERYTSSSSAFNKRFNIFGSTKIACARLLKPITTLTLLEKTASLERLNMQFADERLCMSFDNKDMLHFTTYTTLHNPEAMLEEMQGGIDNYRIPLLEHYLKLNHRLACQHDDNFSLPSDKPA</sequence>